<keyword evidence="5" id="KW-0804">Transcription</keyword>
<dbReference type="InterPro" id="IPR013325">
    <property type="entry name" value="RNA_pol_sigma_r2"/>
</dbReference>
<evidence type="ECO:0000256" key="4">
    <source>
        <dbReference type="ARBA" id="ARBA00023125"/>
    </source>
</evidence>
<dbReference type="Gene3D" id="1.10.1740.10">
    <property type="match status" value="1"/>
</dbReference>
<dbReference type="GO" id="GO:0003677">
    <property type="term" value="F:DNA binding"/>
    <property type="evidence" value="ECO:0007669"/>
    <property type="project" value="UniProtKB-KW"/>
</dbReference>
<evidence type="ECO:0000256" key="1">
    <source>
        <dbReference type="ARBA" id="ARBA00010641"/>
    </source>
</evidence>
<reference evidence="7 8" key="1">
    <citation type="submission" date="2019-03" db="EMBL/GenBank/DDBJ databases">
        <title>Genomic Encyclopedia of Type Strains, Phase III (KMG-III): the genomes of soil and plant-associated and newly described type strains.</title>
        <authorList>
            <person name="Whitman W."/>
        </authorList>
    </citation>
    <scope>NUCLEOTIDE SEQUENCE [LARGE SCALE GENOMIC DNA]</scope>
    <source>
        <strain evidence="7 8">CECT 7378</strain>
    </source>
</reference>
<evidence type="ECO:0000313" key="8">
    <source>
        <dbReference type="Proteomes" id="UP000294656"/>
    </source>
</evidence>
<comment type="caution">
    <text evidence="7">The sequence shown here is derived from an EMBL/GenBank/DDBJ whole genome shotgun (WGS) entry which is preliminary data.</text>
</comment>
<dbReference type="EMBL" id="SNXC01000013">
    <property type="protein sequence ID" value="TDO96675.1"/>
    <property type="molecule type" value="Genomic_DNA"/>
</dbReference>
<evidence type="ECO:0000256" key="3">
    <source>
        <dbReference type="ARBA" id="ARBA00023082"/>
    </source>
</evidence>
<keyword evidence="8" id="KW-1185">Reference proteome</keyword>
<evidence type="ECO:0000313" key="7">
    <source>
        <dbReference type="EMBL" id="TDO96675.1"/>
    </source>
</evidence>
<dbReference type="PANTHER" id="PTHR43133">
    <property type="entry name" value="RNA POLYMERASE ECF-TYPE SIGMA FACTO"/>
    <property type="match status" value="1"/>
</dbReference>
<feature type="domain" description="RNA polymerase sigma factor 70 region 4 type 2" evidence="6">
    <location>
        <begin position="126"/>
        <end position="178"/>
    </location>
</feature>
<accession>A0A4R6M744</accession>
<comment type="similarity">
    <text evidence="1">Belongs to the sigma-70 factor family. ECF subfamily.</text>
</comment>
<dbReference type="SUPFAM" id="SSF88946">
    <property type="entry name" value="Sigma2 domain of RNA polymerase sigma factors"/>
    <property type="match status" value="1"/>
</dbReference>
<dbReference type="CDD" id="cd06171">
    <property type="entry name" value="Sigma70_r4"/>
    <property type="match status" value="1"/>
</dbReference>
<dbReference type="InterPro" id="IPR013249">
    <property type="entry name" value="RNA_pol_sigma70_r4_t2"/>
</dbReference>
<protein>
    <submittedName>
        <fullName evidence="7">RNA polymerase sigma-70 factor (ECF subfamily)</fullName>
    </submittedName>
</protein>
<dbReference type="SUPFAM" id="SSF88659">
    <property type="entry name" value="Sigma3 and sigma4 domains of RNA polymerase sigma factors"/>
    <property type="match status" value="1"/>
</dbReference>
<keyword evidence="3" id="KW-0731">Sigma factor</keyword>
<dbReference type="GO" id="GO:0016987">
    <property type="term" value="F:sigma factor activity"/>
    <property type="evidence" value="ECO:0007669"/>
    <property type="project" value="UniProtKB-KW"/>
</dbReference>
<organism evidence="7 8">
    <name type="scientific">Marinomonas balearica</name>
    <dbReference type="NCBI Taxonomy" id="491947"/>
    <lineage>
        <taxon>Bacteria</taxon>
        <taxon>Pseudomonadati</taxon>
        <taxon>Pseudomonadota</taxon>
        <taxon>Gammaproteobacteria</taxon>
        <taxon>Oceanospirillales</taxon>
        <taxon>Oceanospirillaceae</taxon>
        <taxon>Marinomonas</taxon>
    </lineage>
</organism>
<dbReference type="Proteomes" id="UP000294656">
    <property type="component" value="Unassembled WGS sequence"/>
</dbReference>
<dbReference type="RefSeq" id="WP_166637698.1">
    <property type="nucleotide sequence ID" value="NZ_SNXC01000013.1"/>
</dbReference>
<sequence length="183" mass="22113">MLNKYSVYNSKNTESNQFWALWFEHQPRLRSCCLRWLNGNHALVDDALSQAVEKTHNYYLKQHSEIRSPFSWFCKVTHNICIDIHREHKKQNNLYTQITEDPNQYYFSEYESEELEEQIERESQLECLYKALDGMKTEFKLAIKYRFIDEMEYSEIANILETTPENIRKRVQLARKELRLMAA</sequence>
<gene>
    <name evidence="7" type="ORF">DFP79_2437</name>
</gene>
<dbReference type="InterPro" id="IPR039425">
    <property type="entry name" value="RNA_pol_sigma-70-like"/>
</dbReference>
<dbReference type="InterPro" id="IPR013324">
    <property type="entry name" value="RNA_pol_sigma_r3/r4-like"/>
</dbReference>
<dbReference type="Gene3D" id="1.10.10.10">
    <property type="entry name" value="Winged helix-like DNA-binding domain superfamily/Winged helix DNA-binding domain"/>
    <property type="match status" value="1"/>
</dbReference>
<keyword evidence="4" id="KW-0238">DNA-binding</keyword>
<name>A0A4R6M744_9GAMM</name>
<evidence type="ECO:0000259" key="6">
    <source>
        <dbReference type="Pfam" id="PF08281"/>
    </source>
</evidence>
<dbReference type="PANTHER" id="PTHR43133:SF8">
    <property type="entry name" value="RNA POLYMERASE SIGMA FACTOR HI_1459-RELATED"/>
    <property type="match status" value="1"/>
</dbReference>
<dbReference type="NCBIfam" id="TIGR02937">
    <property type="entry name" value="sigma70-ECF"/>
    <property type="match status" value="1"/>
</dbReference>
<dbReference type="AlphaFoldDB" id="A0A4R6M744"/>
<dbReference type="InterPro" id="IPR014284">
    <property type="entry name" value="RNA_pol_sigma-70_dom"/>
</dbReference>
<proteinExistence type="inferred from homology"/>
<dbReference type="GO" id="GO:0006352">
    <property type="term" value="P:DNA-templated transcription initiation"/>
    <property type="evidence" value="ECO:0007669"/>
    <property type="project" value="InterPro"/>
</dbReference>
<evidence type="ECO:0000256" key="2">
    <source>
        <dbReference type="ARBA" id="ARBA00023015"/>
    </source>
</evidence>
<evidence type="ECO:0000256" key="5">
    <source>
        <dbReference type="ARBA" id="ARBA00023163"/>
    </source>
</evidence>
<dbReference type="Pfam" id="PF08281">
    <property type="entry name" value="Sigma70_r4_2"/>
    <property type="match status" value="1"/>
</dbReference>
<dbReference type="InterPro" id="IPR036388">
    <property type="entry name" value="WH-like_DNA-bd_sf"/>
</dbReference>
<keyword evidence="2" id="KW-0805">Transcription regulation</keyword>